<comment type="caution">
    <text evidence="6">The sequence shown here is derived from an EMBL/GenBank/DDBJ whole genome shotgun (WGS) entry which is preliminary data.</text>
</comment>
<dbReference type="PROSITE" id="PS50977">
    <property type="entry name" value="HTH_TETR_2"/>
    <property type="match status" value="1"/>
</dbReference>
<sequence>MATLNLLSAAGYEGLTMEEVAARSHVNKTTLYRWWPSKDALLAAALDDSDLLSFDIPDTGTLRGDLSAVAAGIHRLLTDETTAPIAAAVLAATPVRPRLATIGRAFFAGRLERERPLFDRAIQRGELPPSADPATIMDALAGAIWFRILLRGEPASPEYLRAIVDLVVAGIET</sequence>
<dbReference type="SUPFAM" id="SSF46689">
    <property type="entry name" value="Homeodomain-like"/>
    <property type="match status" value="1"/>
</dbReference>
<dbReference type="Gene3D" id="1.10.10.60">
    <property type="entry name" value="Homeodomain-like"/>
    <property type="match status" value="1"/>
</dbReference>
<dbReference type="SUPFAM" id="SSF48498">
    <property type="entry name" value="Tetracyclin repressor-like, C-terminal domain"/>
    <property type="match status" value="1"/>
</dbReference>
<dbReference type="Pfam" id="PF16859">
    <property type="entry name" value="TetR_C_11"/>
    <property type="match status" value="1"/>
</dbReference>
<proteinExistence type="predicted"/>
<dbReference type="GO" id="GO:0003700">
    <property type="term" value="F:DNA-binding transcription factor activity"/>
    <property type="evidence" value="ECO:0007669"/>
    <property type="project" value="TreeGrafter"/>
</dbReference>
<organism evidence="6 7">
    <name type="scientific">Nocardia transvalensis</name>
    <dbReference type="NCBI Taxonomy" id="37333"/>
    <lineage>
        <taxon>Bacteria</taxon>
        <taxon>Bacillati</taxon>
        <taxon>Actinomycetota</taxon>
        <taxon>Actinomycetes</taxon>
        <taxon>Mycobacteriales</taxon>
        <taxon>Nocardiaceae</taxon>
        <taxon>Nocardia</taxon>
    </lineage>
</organism>
<dbReference type="InterPro" id="IPR036271">
    <property type="entry name" value="Tet_transcr_reg_TetR-rel_C_sf"/>
</dbReference>
<accession>A0A7W9P9Y5</accession>
<dbReference type="Proteomes" id="UP000540412">
    <property type="component" value="Unassembled WGS sequence"/>
</dbReference>
<dbReference type="InterPro" id="IPR009057">
    <property type="entry name" value="Homeodomain-like_sf"/>
</dbReference>
<dbReference type="InterPro" id="IPR001647">
    <property type="entry name" value="HTH_TetR"/>
</dbReference>
<reference evidence="6 7" key="1">
    <citation type="submission" date="2020-08" db="EMBL/GenBank/DDBJ databases">
        <title>Sequencing the genomes of 1000 actinobacteria strains.</title>
        <authorList>
            <person name="Klenk H.-P."/>
        </authorList>
    </citation>
    <scope>NUCLEOTIDE SEQUENCE [LARGE SCALE GENOMIC DNA]</scope>
    <source>
        <strain evidence="6 7">DSM 43582</strain>
    </source>
</reference>
<evidence type="ECO:0000256" key="2">
    <source>
        <dbReference type="ARBA" id="ARBA00023125"/>
    </source>
</evidence>
<dbReference type="EMBL" id="JACHIT010000001">
    <property type="protein sequence ID" value="MBB5911893.1"/>
    <property type="molecule type" value="Genomic_DNA"/>
</dbReference>
<dbReference type="RefSeq" id="WP_218003603.1">
    <property type="nucleotide sequence ID" value="NZ_JACHIT010000001.1"/>
</dbReference>
<dbReference type="Pfam" id="PF00440">
    <property type="entry name" value="TetR_N"/>
    <property type="match status" value="1"/>
</dbReference>
<dbReference type="PANTHER" id="PTHR30055:SF148">
    <property type="entry name" value="TETR-FAMILY TRANSCRIPTIONAL REGULATOR"/>
    <property type="match status" value="1"/>
</dbReference>
<keyword evidence="1" id="KW-0805">Transcription regulation</keyword>
<gene>
    <name evidence="6" type="ORF">BJY24_000760</name>
</gene>
<dbReference type="AlphaFoldDB" id="A0A7W9P9Y5"/>
<evidence type="ECO:0000256" key="1">
    <source>
        <dbReference type="ARBA" id="ARBA00023015"/>
    </source>
</evidence>
<evidence type="ECO:0000313" key="6">
    <source>
        <dbReference type="EMBL" id="MBB5911893.1"/>
    </source>
</evidence>
<dbReference type="Gene3D" id="1.10.357.10">
    <property type="entry name" value="Tetracycline Repressor, domain 2"/>
    <property type="match status" value="1"/>
</dbReference>
<evidence type="ECO:0000256" key="3">
    <source>
        <dbReference type="ARBA" id="ARBA00023163"/>
    </source>
</evidence>
<keyword evidence="3" id="KW-0804">Transcription</keyword>
<dbReference type="InterPro" id="IPR011075">
    <property type="entry name" value="TetR_C"/>
</dbReference>
<feature type="domain" description="HTH tetR-type" evidence="5">
    <location>
        <begin position="1"/>
        <end position="53"/>
    </location>
</feature>
<keyword evidence="7" id="KW-1185">Reference proteome</keyword>
<keyword evidence="2 4" id="KW-0238">DNA-binding</keyword>
<evidence type="ECO:0000256" key="4">
    <source>
        <dbReference type="PROSITE-ProRule" id="PRU00335"/>
    </source>
</evidence>
<evidence type="ECO:0000313" key="7">
    <source>
        <dbReference type="Proteomes" id="UP000540412"/>
    </source>
</evidence>
<evidence type="ECO:0000259" key="5">
    <source>
        <dbReference type="PROSITE" id="PS50977"/>
    </source>
</evidence>
<dbReference type="InterPro" id="IPR050109">
    <property type="entry name" value="HTH-type_TetR-like_transc_reg"/>
</dbReference>
<feature type="DNA-binding region" description="H-T-H motif" evidence="4">
    <location>
        <begin position="16"/>
        <end position="35"/>
    </location>
</feature>
<name>A0A7W9P9Y5_9NOCA</name>
<dbReference type="PANTHER" id="PTHR30055">
    <property type="entry name" value="HTH-TYPE TRANSCRIPTIONAL REGULATOR RUTR"/>
    <property type="match status" value="1"/>
</dbReference>
<dbReference type="GO" id="GO:0000976">
    <property type="term" value="F:transcription cis-regulatory region binding"/>
    <property type="evidence" value="ECO:0007669"/>
    <property type="project" value="TreeGrafter"/>
</dbReference>
<protein>
    <submittedName>
        <fullName evidence="6">AcrR family transcriptional regulator</fullName>
    </submittedName>
</protein>